<sequence>LVILQKHFQLISYYTELGSKVSAQFVYKLDTSCADPVGTEPLKIPSDLYIYPINVARNVARMIKGFFLSDIPSLSTGYTHANNRKCALLLQKLRPRCSLTMATTKNILFSNYEFIFSKNFEQQMIAVAEVEMKKHPKTVLVHRIFEVDESVKEILVYPRRKNALAVLLKEAKAVEFHSRYFKEGHTIPGLKEWLQRKLPDNKPSVDRVVAFIFKYTRKGWEPQLVSLTTIQFHDENFPYYCFDNTVLKWELCRHNYTFAVVSNVIMVYRGIKTSPGNMRKIQLLGRKQCSEATVAFNERMMKEHPETQELCPKI</sequence>
<organism evidence="1">
    <name type="scientific">Enterobius vermicularis</name>
    <name type="common">Human pinworm</name>
    <dbReference type="NCBI Taxonomy" id="51028"/>
    <lineage>
        <taxon>Eukaryota</taxon>
        <taxon>Metazoa</taxon>
        <taxon>Ecdysozoa</taxon>
        <taxon>Nematoda</taxon>
        <taxon>Chromadorea</taxon>
        <taxon>Rhabditida</taxon>
        <taxon>Spirurina</taxon>
        <taxon>Oxyuridomorpha</taxon>
        <taxon>Oxyuroidea</taxon>
        <taxon>Oxyuridae</taxon>
        <taxon>Enterobius</taxon>
    </lineage>
</organism>
<dbReference type="AlphaFoldDB" id="A0A0N4VK90"/>
<dbReference type="Pfam" id="PF13896">
    <property type="entry name" value="Glyco_transf_49"/>
    <property type="match status" value="1"/>
</dbReference>
<proteinExistence type="predicted"/>
<protein>
    <submittedName>
        <fullName evidence="1">Tick transposon</fullName>
    </submittedName>
</protein>
<evidence type="ECO:0000313" key="1">
    <source>
        <dbReference type="WBParaSite" id="EVEC_0001127801-mRNA-1"/>
    </source>
</evidence>
<name>A0A0N4VK90_ENTVE</name>
<dbReference type="PANTHER" id="PTHR47411">
    <property type="entry name" value="B3GNT1, BETA-1,3-N-ACETYLGUCOSAMINYLTRANSFERASE 1, HOMOLOG"/>
    <property type="match status" value="1"/>
</dbReference>
<accession>A0A0N4VK90</accession>
<dbReference type="PANTHER" id="PTHR47411:SF3">
    <property type="entry name" value="I-BETA-1,3-N-ACETYLGLUCOSAMINYLTRANSFERASE"/>
    <property type="match status" value="1"/>
</dbReference>
<reference evidence="1" key="1">
    <citation type="submission" date="2017-02" db="UniProtKB">
        <authorList>
            <consortium name="WormBaseParasite"/>
        </authorList>
    </citation>
    <scope>IDENTIFICATION</scope>
</reference>
<dbReference type="WBParaSite" id="EVEC_0001127801-mRNA-1">
    <property type="protein sequence ID" value="EVEC_0001127801-mRNA-1"/>
    <property type="gene ID" value="EVEC_0001127801"/>
</dbReference>